<comment type="caution">
    <text evidence="1">The sequence shown here is derived from an EMBL/GenBank/DDBJ whole genome shotgun (WGS) entry which is preliminary data.</text>
</comment>
<proteinExistence type="predicted"/>
<feature type="non-terminal residue" evidence="1">
    <location>
        <position position="1"/>
    </location>
</feature>
<name>A0AAD7CNV1_MYCRO</name>
<gene>
    <name evidence="1" type="ORF">B0H17DRAFT_877994</name>
</gene>
<keyword evidence="2" id="KW-1185">Reference proteome</keyword>
<evidence type="ECO:0000313" key="1">
    <source>
        <dbReference type="EMBL" id="KAJ7651829.1"/>
    </source>
</evidence>
<dbReference type="Proteomes" id="UP001221757">
    <property type="component" value="Unassembled WGS sequence"/>
</dbReference>
<protein>
    <submittedName>
        <fullName evidence="1">Uncharacterized protein</fullName>
    </submittedName>
</protein>
<feature type="non-terminal residue" evidence="1">
    <location>
        <position position="81"/>
    </location>
</feature>
<accession>A0AAD7CNV1</accession>
<organism evidence="1 2">
    <name type="scientific">Mycena rosella</name>
    <name type="common">Pink bonnet</name>
    <name type="synonym">Agaricus rosellus</name>
    <dbReference type="NCBI Taxonomy" id="1033263"/>
    <lineage>
        <taxon>Eukaryota</taxon>
        <taxon>Fungi</taxon>
        <taxon>Dikarya</taxon>
        <taxon>Basidiomycota</taxon>
        <taxon>Agaricomycotina</taxon>
        <taxon>Agaricomycetes</taxon>
        <taxon>Agaricomycetidae</taxon>
        <taxon>Agaricales</taxon>
        <taxon>Marasmiineae</taxon>
        <taxon>Mycenaceae</taxon>
        <taxon>Mycena</taxon>
    </lineage>
</organism>
<reference evidence="1" key="1">
    <citation type="submission" date="2023-03" db="EMBL/GenBank/DDBJ databases">
        <title>Massive genome expansion in bonnet fungi (Mycena s.s.) driven by repeated elements and novel gene families across ecological guilds.</title>
        <authorList>
            <consortium name="Lawrence Berkeley National Laboratory"/>
            <person name="Harder C.B."/>
            <person name="Miyauchi S."/>
            <person name="Viragh M."/>
            <person name="Kuo A."/>
            <person name="Thoen E."/>
            <person name="Andreopoulos B."/>
            <person name="Lu D."/>
            <person name="Skrede I."/>
            <person name="Drula E."/>
            <person name="Henrissat B."/>
            <person name="Morin E."/>
            <person name="Kohler A."/>
            <person name="Barry K."/>
            <person name="LaButti K."/>
            <person name="Morin E."/>
            <person name="Salamov A."/>
            <person name="Lipzen A."/>
            <person name="Mereny Z."/>
            <person name="Hegedus B."/>
            <person name="Baldrian P."/>
            <person name="Stursova M."/>
            <person name="Weitz H."/>
            <person name="Taylor A."/>
            <person name="Grigoriev I.V."/>
            <person name="Nagy L.G."/>
            <person name="Martin F."/>
            <person name="Kauserud H."/>
        </authorList>
    </citation>
    <scope>NUCLEOTIDE SEQUENCE</scope>
    <source>
        <strain evidence="1">CBHHK067</strain>
    </source>
</reference>
<dbReference type="EMBL" id="JARKIE010000357">
    <property type="protein sequence ID" value="KAJ7651829.1"/>
    <property type="molecule type" value="Genomic_DNA"/>
</dbReference>
<evidence type="ECO:0000313" key="2">
    <source>
        <dbReference type="Proteomes" id="UP001221757"/>
    </source>
</evidence>
<sequence length="81" mass="9942">LRVEWAKTRARSRRWTEEVDLLEEEMLRILVFLQWKADWWRLLRDGRPLVEDEDLREGLEGYAACQASIFDNMKARFEENW</sequence>
<dbReference type="AlphaFoldDB" id="A0AAD7CNV1"/>